<proteinExistence type="predicted"/>
<accession>A0A6N9H8W0</accession>
<protein>
    <submittedName>
        <fullName evidence="2">AAA family ATPase</fullName>
    </submittedName>
</protein>
<name>A0A6N9H8W0_9MICO</name>
<dbReference type="CDD" id="cd02042">
    <property type="entry name" value="ParAB_family"/>
    <property type="match status" value="1"/>
</dbReference>
<evidence type="ECO:0000259" key="1">
    <source>
        <dbReference type="Pfam" id="PF01656"/>
    </source>
</evidence>
<evidence type="ECO:0000313" key="2">
    <source>
        <dbReference type="EMBL" id="MYM20478.1"/>
    </source>
</evidence>
<dbReference type="InterPro" id="IPR002586">
    <property type="entry name" value="CobQ/CobB/MinD/ParA_Nub-bd_dom"/>
</dbReference>
<dbReference type="RefSeq" id="WP_160953894.1">
    <property type="nucleotide sequence ID" value="NZ_WWEQ01000054.1"/>
</dbReference>
<dbReference type="Proteomes" id="UP000469215">
    <property type="component" value="Unassembled WGS sequence"/>
</dbReference>
<dbReference type="SUPFAM" id="SSF52540">
    <property type="entry name" value="P-loop containing nucleoside triphosphate hydrolases"/>
    <property type="match status" value="1"/>
</dbReference>
<dbReference type="PANTHER" id="PTHR13696">
    <property type="entry name" value="P-LOOP CONTAINING NUCLEOSIDE TRIPHOSPHATE HYDROLASE"/>
    <property type="match status" value="1"/>
</dbReference>
<evidence type="ECO:0000313" key="3">
    <source>
        <dbReference type="Proteomes" id="UP000469215"/>
    </source>
</evidence>
<sequence>MKIAVQNTKGGVGKTRTAMFLAEAARRAGEQAAVWDIDQQGTATSWADRCLESQTPLGFTVEPMNLAGLRRAEPAAGVVVLDTPPGNPQITGAAFQWADITVIPTGPTSDETERAVETWGMGNGAPAGILLTRYVKNERESWDTLLQLRNSDAPDFETVIPRRVAIASAFGQPMPRSLGNYDKLYLELMQVVNSIHESE</sequence>
<dbReference type="Pfam" id="PF01656">
    <property type="entry name" value="CbiA"/>
    <property type="match status" value="1"/>
</dbReference>
<dbReference type="PIRSF" id="PIRSF009320">
    <property type="entry name" value="Nuc_binding_HP_1000"/>
    <property type="match status" value="1"/>
</dbReference>
<dbReference type="EMBL" id="WWEQ01000054">
    <property type="protein sequence ID" value="MYM20478.1"/>
    <property type="molecule type" value="Genomic_DNA"/>
</dbReference>
<dbReference type="Gene3D" id="3.40.50.300">
    <property type="entry name" value="P-loop containing nucleotide triphosphate hydrolases"/>
    <property type="match status" value="1"/>
</dbReference>
<organism evidence="2 3">
    <name type="scientific">Brevibacterium rongguiense</name>
    <dbReference type="NCBI Taxonomy" id="2695267"/>
    <lineage>
        <taxon>Bacteria</taxon>
        <taxon>Bacillati</taxon>
        <taxon>Actinomycetota</taxon>
        <taxon>Actinomycetes</taxon>
        <taxon>Micrococcales</taxon>
        <taxon>Brevibacteriaceae</taxon>
        <taxon>Brevibacterium</taxon>
    </lineage>
</organism>
<feature type="domain" description="CobQ/CobB/MinD/ParA nucleotide binding" evidence="1">
    <location>
        <begin position="3"/>
        <end position="170"/>
    </location>
</feature>
<dbReference type="InterPro" id="IPR050678">
    <property type="entry name" value="DNA_Partitioning_ATPase"/>
</dbReference>
<comment type="caution">
    <text evidence="2">The sequence shown here is derived from an EMBL/GenBank/DDBJ whole genome shotgun (WGS) entry which is preliminary data.</text>
</comment>
<dbReference type="AlphaFoldDB" id="A0A6N9H8W0"/>
<gene>
    <name evidence="2" type="ORF">GSY69_11005</name>
</gene>
<dbReference type="InterPro" id="IPR027417">
    <property type="entry name" value="P-loop_NTPase"/>
</dbReference>
<keyword evidence="3" id="KW-1185">Reference proteome</keyword>
<dbReference type="PANTHER" id="PTHR13696:SF96">
    <property type="entry name" value="COBQ_COBB_MIND_PARA NUCLEOTIDE BINDING DOMAIN-CONTAINING PROTEIN"/>
    <property type="match status" value="1"/>
</dbReference>
<reference evidence="2 3" key="1">
    <citation type="submission" date="2020-01" db="EMBL/GenBank/DDBJ databases">
        <authorList>
            <person name="Deng T."/>
        </authorList>
    </citation>
    <scope>NUCLEOTIDE SEQUENCE [LARGE SCALE GENOMIC DNA]</scope>
    <source>
        <strain evidence="2 3">5221</strain>
    </source>
</reference>